<keyword evidence="2" id="KW-0479">Metal-binding</keyword>
<dbReference type="FunFam" id="1.10.220.150:FF:000014">
    <property type="entry name" value="ADP-ribosylation factor GTPase-activating protein"/>
    <property type="match status" value="1"/>
</dbReference>
<dbReference type="GO" id="GO:0005856">
    <property type="term" value="C:cytoskeleton"/>
    <property type="evidence" value="ECO:0007669"/>
    <property type="project" value="EnsemblFungi"/>
</dbReference>
<sequence length="425" mass="44838">MWEVDPETRSKLHQIQKKEGSGNDRCCDCGAPSPQWASPKFSTFICLSCAGTHRGLGVHISFVRSISMDAFKQNEILRMQHGGNKAWQDFYNSNIGIENGGKSFEDSSIKERYESDVGDEWKERLSAKVEDRDFDRETWKKEREAYKAKAAATNAGSRSQTPTGSGPRKGVSGIVSATNTNPTGRSESPASRSNPSLPLSQKEQKEAYFSQLGAANASRPDHLPPSQGGRLGGFGNSPPPTDPSHAQESQADPIATLTQSLSWFTTSLSRTAKTVNETYIQPTAGKIASSDLAAQARAAAVQAGTGIQSTAKTATESFNRFVEGQEPTARSAAGAGAIAGSAKKATEPERKDFWDSFGAAATASTSTSAAHDSEKPKPKPSSIGTAAMKTGGNGEGLAGAPLGSAAATTKGKGKGLGEDDGWDDW</sequence>
<dbReference type="GO" id="GO:0000278">
    <property type="term" value="P:mitotic cell cycle"/>
    <property type="evidence" value="ECO:0007669"/>
    <property type="project" value="EnsemblFungi"/>
</dbReference>
<dbReference type="PRINTS" id="PR00405">
    <property type="entry name" value="REVINTRACTNG"/>
</dbReference>
<dbReference type="GO" id="GO:0032012">
    <property type="term" value="P:regulation of ARF protein signal transduction"/>
    <property type="evidence" value="ECO:0007669"/>
    <property type="project" value="TreeGrafter"/>
</dbReference>
<keyword evidence="1" id="KW-0343">GTPase activation</keyword>
<dbReference type="GO" id="GO:0005096">
    <property type="term" value="F:GTPase activator activity"/>
    <property type="evidence" value="ECO:0007669"/>
    <property type="project" value="UniProtKB-KW"/>
</dbReference>
<organism evidence="8 9">
    <name type="scientific">Endocarpon pusillum (strain Z07020 / HMAS-L-300199)</name>
    <name type="common">Lichen-forming fungus</name>
    <dbReference type="NCBI Taxonomy" id="1263415"/>
    <lineage>
        <taxon>Eukaryota</taxon>
        <taxon>Fungi</taxon>
        <taxon>Dikarya</taxon>
        <taxon>Ascomycota</taxon>
        <taxon>Pezizomycotina</taxon>
        <taxon>Eurotiomycetes</taxon>
        <taxon>Chaetothyriomycetidae</taxon>
        <taxon>Verrucariales</taxon>
        <taxon>Verrucariaceae</taxon>
        <taxon>Endocarpon</taxon>
    </lineage>
</organism>
<keyword evidence="3 5" id="KW-0863">Zinc-finger</keyword>
<dbReference type="PANTHER" id="PTHR46395:SF1">
    <property type="entry name" value="ADP-RIBOSYLATION FACTOR GTPASE-ACTIVATING PROTEIN 1"/>
    <property type="match status" value="1"/>
</dbReference>
<dbReference type="GeneID" id="19239894"/>
<evidence type="ECO:0000256" key="5">
    <source>
        <dbReference type="PROSITE-ProRule" id="PRU00288"/>
    </source>
</evidence>
<dbReference type="OMA" id="MSKLWEV"/>
<feature type="region of interest" description="Disordered" evidence="6">
    <location>
        <begin position="325"/>
        <end position="425"/>
    </location>
</feature>
<dbReference type="EMBL" id="KE720869">
    <property type="protein sequence ID" value="ERF74772.1"/>
    <property type="molecule type" value="Genomic_DNA"/>
</dbReference>
<dbReference type="CDD" id="cd08830">
    <property type="entry name" value="ArfGap_ArfGap1"/>
    <property type="match status" value="1"/>
</dbReference>
<dbReference type="RefSeq" id="XP_007787942.1">
    <property type="nucleotide sequence ID" value="XM_007789752.1"/>
</dbReference>
<dbReference type="PANTHER" id="PTHR46395">
    <property type="entry name" value="ADP-RIBOSYLATION FACTOR GTPASE-ACTIVATING PROTEIN 1"/>
    <property type="match status" value="1"/>
</dbReference>
<protein>
    <recommendedName>
        <fullName evidence="7">Arf-GAP domain-containing protein</fullName>
    </recommendedName>
</protein>
<dbReference type="GO" id="GO:0005768">
    <property type="term" value="C:endosome"/>
    <property type="evidence" value="ECO:0007669"/>
    <property type="project" value="EnsemblFungi"/>
</dbReference>
<dbReference type="GO" id="GO:0005802">
    <property type="term" value="C:trans-Golgi network"/>
    <property type="evidence" value="ECO:0007669"/>
    <property type="project" value="EnsemblFungi"/>
</dbReference>
<proteinExistence type="predicted"/>
<evidence type="ECO:0000256" key="2">
    <source>
        <dbReference type="ARBA" id="ARBA00022723"/>
    </source>
</evidence>
<feature type="compositionally biased region" description="Low complexity" evidence="6">
    <location>
        <begin position="398"/>
        <end position="410"/>
    </location>
</feature>
<evidence type="ECO:0000256" key="4">
    <source>
        <dbReference type="ARBA" id="ARBA00022833"/>
    </source>
</evidence>
<dbReference type="HOGENOM" id="CLU_044516_2_0_1"/>
<evidence type="ECO:0000256" key="3">
    <source>
        <dbReference type="ARBA" id="ARBA00022771"/>
    </source>
</evidence>
<dbReference type="OrthoDB" id="983479at2759"/>
<name>U1GB57_ENDPU</name>
<dbReference type="GO" id="GO:0006890">
    <property type="term" value="P:retrograde vesicle-mediated transport, Golgi to endoplasmic reticulum"/>
    <property type="evidence" value="ECO:0007669"/>
    <property type="project" value="EnsemblFungi"/>
</dbReference>
<dbReference type="GO" id="GO:0006888">
    <property type="term" value="P:endoplasmic reticulum to Golgi vesicle-mediated transport"/>
    <property type="evidence" value="ECO:0007669"/>
    <property type="project" value="EnsemblFungi"/>
</dbReference>
<dbReference type="SUPFAM" id="SSF57863">
    <property type="entry name" value="ArfGap/RecO-like zinc finger"/>
    <property type="match status" value="1"/>
</dbReference>
<feature type="compositionally biased region" description="Basic and acidic residues" evidence="6">
    <location>
        <begin position="344"/>
        <end position="354"/>
    </location>
</feature>
<dbReference type="PROSITE" id="PS50115">
    <property type="entry name" value="ARFGAP"/>
    <property type="match status" value="1"/>
</dbReference>
<dbReference type="GO" id="GO:0003779">
    <property type="term" value="F:actin binding"/>
    <property type="evidence" value="ECO:0007669"/>
    <property type="project" value="EnsemblFungi"/>
</dbReference>
<feature type="region of interest" description="Disordered" evidence="6">
    <location>
        <begin position="1"/>
        <end position="24"/>
    </location>
</feature>
<feature type="compositionally biased region" description="Polar residues" evidence="6">
    <location>
        <begin position="244"/>
        <end position="254"/>
    </location>
</feature>
<evidence type="ECO:0000256" key="1">
    <source>
        <dbReference type="ARBA" id="ARBA00022468"/>
    </source>
</evidence>
<keyword evidence="4" id="KW-0862">Zinc</keyword>
<accession>U1GB57</accession>
<dbReference type="Gene3D" id="1.10.220.150">
    <property type="entry name" value="Arf GTPase activating protein"/>
    <property type="match status" value="1"/>
</dbReference>
<reference evidence="9" key="1">
    <citation type="journal article" date="2014" name="BMC Genomics">
        <title>Genome characteristics reveal the impact of lichenization on lichen-forming fungus Endocarpon pusillum Hedwig (Verrucariales, Ascomycota).</title>
        <authorList>
            <person name="Wang Y.-Y."/>
            <person name="Liu B."/>
            <person name="Zhang X.-Y."/>
            <person name="Zhou Q.-M."/>
            <person name="Zhang T."/>
            <person name="Li H."/>
            <person name="Yu Y.-F."/>
            <person name="Zhang X.-L."/>
            <person name="Hao X.-Y."/>
            <person name="Wang M."/>
            <person name="Wang L."/>
            <person name="Wei J.-C."/>
        </authorList>
    </citation>
    <scope>NUCLEOTIDE SEQUENCE [LARGE SCALE GENOMIC DNA]</scope>
    <source>
        <strain evidence="9">Z07020 / HMAS-L-300199</strain>
    </source>
</reference>
<feature type="region of interest" description="Disordered" evidence="6">
    <location>
        <begin position="215"/>
        <end position="254"/>
    </location>
</feature>
<feature type="compositionally biased region" description="Low complexity" evidence="6">
    <location>
        <begin position="329"/>
        <end position="343"/>
    </location>
</feature>
<dbReference type="InterPro" id="IPR001164">
    <property type="entry name" value="ArfGAP_dom"/>
</dbReference>
<dbReference type="InterPro" id="IPR037278">
    <property type="entry name" value="ARFGAP/RecO"/>
</dbReference>
<gene>
    <name evidence="8" type="ORF">EPUS_04941</name>
</gene>
<dbReference type="GO" id="GO:0043001">
    <property type="term" value="P:Golgi to plasma membrane protein transport"/>
    <property type="evidence" value="ECO:0007669"/>
    <property type="project" value="EnsemblFungi"/>
</dbReference>
<evidence type="ECO:0000256" key="6">
    <source>
        <dbReference type="SAM" id="MobiDB-lite"/>
    </source>
</evidence>
<dbReference type="Proteomes" id="UP000019373">
    <property type="component" value="Unassembled WGS sequence"/>
</dbReference>
<feature type="compositionally biased region" description="Low complexity" evidence="6">
    <location>
        <begin position="359"/>
        <end position="370"/>
    </location>
</feature>
<dbReference type="SMART" id="SM00105">
    <property type="entry name" value="ArfGap"/>
    <property type="match status" value="1"/>
</dbReference>
<evidence type="ECO:0000259" key="7">
    <source>
        <dbReference type="PROSITE" id="PS50115"/>
    </source>
</evidence>
<dbReference type="GO" id="GO:0007015">
    <property type="term" value="P:actin filament organization"/>
    <property type="evidence" value="ECO:0007669"/>
    <property type="project" value="EnsemblFungi"/>
</dbReference>
<dbReference type="GO" id="GO:0000139">
    <property type="term" value="C:Golgi membrane"/>
    <property type="evidence" value="ECO:0007669"/>
    <property type="project" value="TreeGrafter"/>
</dbReference>
<dbReference type="InterPro" id="IPR038508">
    <property type="entry name" value="ArfGAP_dom_sf"/>
</dbReference>
<feature type="compositionally biased region" description="Polar residues" evidence="6">
    <location>
        <begin position="175"/>
        <end position="201"/>
    </location>
</feature>
<evidence type="ECO:0000313" key="8">
    <source>
        <dbReference type="EMBL" id="ERF74772.1"/>
    </source>
</evidence>
<feature type="domain" description="Arf-GAP" evidence="7">
    <location>
        <begin position="9"/>
        <end position="134"/>
    </location>
</feature>
<dbReference type="AlphaFoldDB" id="U1GB57"/>
<dbReference type="eggNOG" id="KOG0704">
    <property type="taxonomic scope" value="Eukaryota"/>
</dbReference>
<feature type="region of interest" description="Disordered" evidence="6">
    <location>
        <begin position="148"/>
        <end position="201"/>
    </location>
</feature>
<feature type="compositionally biased region" description="Polar residues" evidence="6">
    <location>
        <begin position="154"/>
        <end position="164"/>
    </location>
</feature>
<dbReference type="Pfam" id="PF01412">
    <property type="entry name" value="ArfGap"/>
    <property type="match status" value="1"/>
</dbReference>
<evidence type="ECO:0000313" key="9">
    <source>
        <dbReference type="Proteomes" id="UP000019373"/>
    </source>
</evidence>
<keyword evidence="9" id="KW-1185">Reference proteome</keyword>
<dbReference type="GO" id="GO:0030100">
    <property type="term" value="P:regulation of endocytosis"/>
    <property type="evidence" value="ECO:0007669"/>
    <property type="project" value="TreeGrafter"/>
</dbReference>
<dbReference type="GO" id="GO:0008270">
    <property type="term" value="F:zinc ion binding"/>
    <property type="evidence" value="ECO:0007669"/>
    <property type="project" value="UniProtKB-KW"/>
</dbReference>